<accession>A0A3D9G078</accession>
<comment type="caution">
    <text evidence="3">The sequence shown here is derived from an EMBL/GenBank/DDBJ whole genome shotgun (WGS) entry which is preliminary data.</text>
</comment>
<sequence length="308" mass="35479">MDFFDFLKDLSDTTKERLKTPLSGAFLWSFIIFNWRPILFLFFSEESIENKIIVINYEYCSPAALGWPILLAFFYTLIIPRLMLLIDKNLSKTNDERVTKRYDGIEHKTLQKKKVAKAEYELKNIESGSQSIDELLTQIEGLKDSNRNLQESIKQINESHKITVDELQNSLKLANEINEENYRKSAIDALKNDSAPPINISNSHVEDLEYFRQFKILVDNEKMSRSVKNKVLQIGAMLTKAEFIFLQDSQISDGNIMINELESLNMMRSFTEKGLVQEQIQQGVISFPLTINGAIITNLLKRGITLPN</sequence>
<feature type="coiled-coil region" evidence="1">
    <location>
        <begin position="132"/>
        <end position="159"/>
    </location>
</feature>
<keyword evidence="4" id="KW-1185">Reference proteome</keyword>
<gene>
    <name evidence="3" type="ORF">BD847_0541</name>
</gene>
<evidence type="ECO:0000256" key="1">
    <source>
        <dbReference type="SAM" id="Coils"/>
    </source>
</evidence>
<organism evidence="3 4">
    <name type="scientific">Flavobacterium cutihirudinis</name>
    <dbReference type="NCBI Taxonomy" id="1265740"/>
    <lineage>
        <taxon>Bacteria</taxon>
        <taxon>Pseudomonadati</taxon>
        <taxon>Bacteroidota</taxon>
        <taxon>Flavobacteriia</taxon>
        <taxon>Flavobacteriales</taxon>
        <taxon>Flavobacteriaceae</taxon>
        <taxon>Flavobacterium</taxon>
    </lineage>
</organism>
<feature type="transmembrane region" description="Helical" evidence="2">
    <location>
        <begin position="64"/>
        <end position="84"/>
    </location>
</feature>
<dbReference type="Proteomes" id="UP000257004">
    <property type="component" value="Unassembled WGS sequence"/>
</dbReference>
<proteinExistence type="predicted"/>
<keyword evidence="1" id="KW-0175">Coiled coil</keyword>
<dbReference type="RefSeq" id="WP_115886699.1">
    <property type="nucleotide sequence ID" value="NZ_QRDQ01000007.1"/>
</dbReference>
<dbReference type="OrthoDB" id="1443905at2"/>
<evidence type="ECO:0000256" key="2">
    <source>
        <dbReference type="SAM" id="Phobius"/>
    </source>
</evidence>
<reference evidence="3 4" key="1">
    <citation type="submission" date="2018-07" db="EMBL/GenBank/DDBJ databases">
        <title>Genomic Encyclopedia of Archaeal and Bacterial Type Strains, Phase II (KMG-II): from individual species to whole genera.</title>
        <authorList>
            <person name="Goeker M."/>
        </authorList>
    </citation>
    <scope>NUCLEOTIDE SEQUENCE [LARGE SCALE GENOMIC DNA]</scope>
    <source>
        <strain evidence="3 4">DSM 25795</strain>
    </source>
</reference>
<name>A0A3D9G078_9FLAO</name>
<evidence type="ECO:0000313" key="4">
    <source>
        <dbReference type="Proteomes" id="UP000257004"/>
    </source>
</evidence>
<feature type="transmembrane region" description="Helical" evidence="2">
    <location>
        <begin position="25"/>
        <end position="44"/>
    </location>
</feature>
<evidence type="ECO:0000313" key="3">
    <source>
        <dbReference type="EMBL" id="RED26621.1"/>
    </source>
</evidence>
<keyword evidence="2" id="KW-1133">Transmembrane helix</keyword>
<dbReference type="EMBL" id="QRDQ01000007">
    <property type="protein sequence ID" value="RED26621.1"/>
    <property type="molecule type" value="Genomic_DNA"/>
</dbReference>
<dbReference type="AlphaFoldDB" id="A0A3D9G078"/>
<protein>
    <submittedName>
        <fullName evidence="3">Uncharacterized protein</fullName>
    </submittedName>
</protein>
<keyword evidence="2" id="KW-0812">Transmembrane</keyword>
<keyword evidence="2" id="KW-0472">Membrane</keyword>